<keyword evidence="8" id="KW-0238">DNA-binding</keyword>
<feature type="domain" description="NR LBD" evidence="15">
    <location>
        <begin position="196"/>
        <end position="422"/>
    </location>
</feature>
<reference evidence="16 17" key="1">
    <citation type="submission" date="2018-04" db="EMBL/GenBank/DDBJ databases">
        <title>The genome of golden apple snail Pomacea canaliculata provides insight into stress tolerance and invasive adaptation.</title>
        <authorList>
            <person name="Liu C."/>
            <person name="Liu B."/>
            <person name="Ren Y."/>
            <person name="Zhang Y."/>
            <person name="Wang H."/>
            <person name="Li S."/>
            <person name="Jiang F."/>
            <person name="Yin L."/>
            <person name="Zhang G."/>
            <person name="Qian W."/>
            <person name="Fan W."/>
        </authorList>
    </citation>
    <scope>NUCLEOTIDE SEQUENCE [LARGE SCALE GENOMIC DNA]</scope>
    <source>
        <strain evidence="16">SZHN2017</strain>
        <tissue evidence="16">Muscle</tissue>
    </source>
</reference>
<dbReference type="Pfam" id="PF00104">
    <property type="entry name" value="Hormone_recep"/>
    <property type="match status" value="1"/>
</dbReference>
<gene>
    <name evidence="16" type="ORF">C0Q70_13519</name>
</gene>
<dbReference type="InterPro" id="IPR035500">
    <property type="entry name" value="NHR-like_dom_sf"/>
</dbReference>
<evidence type="ECO:0000256" key="10">
    <source>
        <dbReference type="ARBA" id="ARBA00023170"/>
    </source>
</evidence>
<dbReference type="Gene3D" id="3.30.50.10">
    <property type="entry name" value="Erythroid Transcription Factor GATA-1, subunit A"/>
    <property type="match status" value="1"/>
</dbReference>
<feature type="region of interest" description="Disordered" evidence="13">
    <location>
        <begin position="34"/>
        <end position="57"/>
    </location>
</feature>
<accession>A0A2T7NXG4</accession>
<dbReference type="FunFam" id="3.30.50.10:FF:000008">
    <property type="entry name" value="estrogen-related receptor gamma isoform X1"/>
    <property type="match status" value="1"/>
</dbReference>
<evidence type="ECO:0000256" key="2">
    <source>
        <dbReference type="ARBA" id="ARBA00005413"/>
    </source>
</evidence>
<dbReference type="CDD" id="cd06946">
    <property type="entry name" value="NR_LBD_ERR"/>
    <property type="match status" value="1"/>
</dbReference>
<dbReference type="PIRSF" id="PIRSF002527">
    <property type="entry name" value="ER-like_NR"/>
    <property type="match status" value="1"/>
</dbReference>
<keyword evidence="17" id="KW-1185">Reference proteome</keyword>
<comment type="caution">
    <text evidence="16">The sequence shown here is derived from an EMBL/GenBank/DDBJ whole genome shotgun (WGS) entry which is preliminary data.</text>
</comment>
<comment type="similarity">
    <text evidence="2 12">Belongs to the nuclear hormone receptor family. NR3 subfamily.</text>
</comment>
<keyword evidence="9 12" id="KW-0804">Transcription</keyword>
<evidence type="ECO:0000256" key="6">
    <source>
        <dbReference type="ARBA" id="ARBA00022990"/>
    </source>
</evidence>
<dbReference type="GO" id="GO:0008270">
    <property type="term" value="F:zinc ion binding"/>
    <property type="evidence" value="ECO:0007669"/>
    <property type="project" value="UniProtKB-KW"/>
</dbReference>
<evidence type="ECO:0000256" key="3">
    <source>
        <dbReference type="ARBA" id="ARBA00022723"/>
    </source>
</evidence>
<evidence type="ECO:0000256" key="12">
    <source>
        <dbReference type="PIRNR" id="PIRNR002527"/>
    </source>
</evidence>
<dbReference type="OrthoDB" id="5799427at2759"/>
<proteinExistence type="inferred from homology"/>
<dbReference type="InterPro" id="IPR001628">
    <property type="entry name" value="Znf_hrmn_rcpt"/>
</dbReference>
<dbReference type="SMART" id="SM00399">
    <property type="entry name" value="ZnF_C4"/>
    <property type="match status" value="1"/>
</dbReference>
<dbReference type="PROSITE" id="PS51843">
    <property type="entry name" value="NR_LBD"/>
    <property type="match status" value="1"/>
</dbReference>
<feature type="compositionally biased region" description="Polar residues" evidence="13">
    <location>
        <begin position="12"/>
        <end position="21"/>
    </location>
</feature>
<dbReference type="InterPro" id="IPR050200">
    <property type="entry name" value="Nuclear_hormone_rcpt_NR3"/>
</dbReference>
<evidence type="ECO:0000256" key="7">
    <source>
        <dbReference type="ARBA" id="ARBA00023015"/>
    </source>
</evidence>
<dbReference type="SUPFAM" id="SSF57716">
    <property type="entry name" value="Glucocorticoid receptor-like (DNA-binding domain)"/>
    <property type="match status" value="1"/>
</dbReference>
<dbReference type="GO" id="GO:0003707">
    <property type="term" value="F:nuclear steroid receptor activity"/>
    <property type="evidence" value="ECO:0007669"/>
    <property type="project" value="InterPro"/>
</dbReference>
<organism evidence="16 17">
    <name type="scientific">Pomacea canaliculata</name>
    <name type="common">Golden apple snail</name>
    <dbReference type="NCBI Taxonomy" id="400727"/>
    <lineage>
        <taxon>Eukaryota</taxon>
        <taxon>Metazoa</taxon>
        <taxon>Spiralia</taxon>
        <taxon>Lophotrochozoa</taxon>
        <taxon>Mollusca</taxon>
        <taxon>Gastropoda</taxon>
        <taxon>Caenogastropoda</taxon>
        <taxon>Architaenioglossa</taxon>
        <taxon>Ampullarioidea</taxon>
        <taxon>Ampullariidae</taxon>
        <taxon>Pomacea</taxon>
    </lineage>
</organism>
<name>A0A2T7NXG4_POMCA</name>
<keyword evidence="10 12" id="KW-0675">Receptor</keyword>
<dbReference type="Pfam" id="PF00105">
    <property type="entry name" value="zf-C4"/>
    <property type="match status" value="1"/>
</dbReference>
<keyword evidence="11 12" id="KW-0539">Nucleus</keyword>
<evidence type="ECO:0000313" key="16">
    <source>
        <dbReference type="EMBL" id="PVD25855.1"/>
    </source>
</evidence>
<keyword evidence="4" id="KW-0863">Zinc-finger</keyword>
<dbReference type="PROSITE" id="PS00031">
    <property type="entry name" value="NUCLEAR_REC_DBD_1"/>
    <property type="match status" value="1"/>
</dbReference>
<dbReference type="SUPFAM" id="SSF48508">
    <property type="entry name" value="Nuclear receptor ligand-binding domain"/>
    <property type="match status" value="1"/>
</dbReference>
<evidence type="ECO:0000256" key="4">
    <source>
        <dbReference type="ARBA" id="ARBA00022771"/>
    </source>
</evidence>
<dbReference type="PRINTS" id="PR00047">
    <property type="entry name" value="STROIDFINGER"/>
</dbReference>
<dbReference type="Proteomes" id="UP000245119">
    <property type="component" value="Linkage Group LG8"/>
</dbReference>
<dbReference type="GO" id="GO:0005634">
    <property type="term" value="C:nucleus"/>
    <property type="evidence" value="ECO:0007669"/>
    <property type="project" value="UniProtKB-SubCell"/>
</dbReference>
<feature type="domain" description="Nuclear receptor" evidence="14">
    <location>
        <begin position="85"/>
        <end position="160"/>
    </location>
</feature>
<evidence type="ECO:0000256" key="9">
    <source>
        <dbReference type="ARBA" id="ARBA00023163"/>
    </source>
</evidence>
<keyword evidence="5" id="KW-0862">Zinc</keyword>
<dbReference type="CDD" id="cd07170">
    <property type="entry name" value="NR_DBD_ERR"/>
    <property type="match status" value="1"/>
</dbReference>
<evidence type="ECO:0000256" key="8">
    <source>
        <dbReference type="ARBA" id="ARBA00023125"/>
    </source>
</evidence>
<dbReference type="EMBL" id="PZQS01000008">
    <property type="protein sequence ID" value="PVD25855.1"/>
    <property type="molecule type" value="Genomic_DNA"/>
</dbReference>
<protein>
    <recommendedName>
        <fullName evidence="18">Estrogen receptor</fullName>
    </recommendedName>
</protein>
<dbReference type="InterPro" id="IPR024178">
    <property type="entry name" value="Est_rcpt/est-rel_rcp"/>
</dbReference>
<comment type="subcellular location">
    <subcellularLocation>
        <location evidence="1 12">Nucleus</location>
    </subcellularLocation>
</comment>
<dbReference type="Gene3D" id="1.10.565.10">
    <property type="entry name" value="Retinoid X Receptor"/>
    <property type="match status" value="1"/>
</dbReference>
<dbReference type="GO" id="GO:0043565">
    <property type="term" value="F:sequence-specific DNA binding"/>
    <property type="evidence" value="ECO:0007669"/>
    <property type="project" value="InterPro"/>
</dbReference>
<keyword evidence="6" id="KW-0007">Acetylation</keyword>
<dbReference type="InterPro" id="IPR013088">
    <property type="entry name" value="Znf_NHR/GATA"/>
</dbReference>
<evidence type="ECO:0000256" key="1">
    <source>
        <dbReference type="ARBA" id="ARBA00004123"/>
    </source>
</evidence>
<evidence type="ECO:0000256" key="13">
    <source>
        <dbReference type="SAM" id="MobiDB-lite"/>
    </source>
</evidence>
<evidence type="ECO:0000256" key="5">
    <source>
        <dbReference type="ARBA" id="ARBA00022833"/>
    </source>
</evidence>
<feature type="compositionally biased region" description="Polar residues" evidence="13">
    <location>
        <begin position="44"/>
        <end position="57"/>
    </location>
</feature>
<evidence type="ECO:0000259" key="15">
    <source>
        <dbReference type="PROSITE" id="PS51843"/>
    </source>
</evidence>
<evidence type="ECO:0000259" key="14">
    <source>
        <dbReference type="PROSITE" id="PS51030"/>
    </source>
</evidence>
<dbReference type="PROSITE" id="PS51030">
    <property type="entry name" value="NUCLEAR_REC_DBD_2"/>
    <property type="match status" value="1"/>
</dbReference>
<dbReference type="PRINTS" id="PR00398">
    <property type="entry name" value="STRDHORMONER"/>
</dbReference>
<dbReference type="STRING" id="400727.A0A2T7NXG4"/>
<keyword evidence="3" id="KW-0479">Metal-binding</keyword>
<feature type="region of interest" description="Disordered" evidence="13">
    <location>
        <begin position="1"/>
        <end position="21"/>
    </location>
</feature>
<dbReference type="InterPro" id="IPR001723">
    <property type="entry name" value="Nuclear_hrmn_rcpt"/>
</dbReference>
<dbReference type="SMART" id="SM00430">
    <property type="entry name" value="HOLI"/>
    <property type="match status" value="1"/>
</dbReference>
<sequence length="423" mass="48022">MDVDTIKCEPTSPFSRCPQTTLDESFSRDFFADYPTQDEYGSDRSYQGDSPESGNISPVSIENGKIDFCSSSTVCSDQDSPDELKRLCLVCGDVASGYHYGVSSCEACKAFFKRTIQGNIEYSCPASGECEITKRRRKACQACRFQKCLRVGMLREGVRLDRVRGGRQKYKRSIDSQITMVQPVVSVVKKSCQDLSDNKILNTLLALESQLDKLFASSDPFLPDDDVKFRAAVSDLADRELVITISWAKQVPGFTNLSLMDQMNQLQHSWLEILCLNLVFRSCPYNGHVCYAEDLRVPASMVETYKIPPELDNLTRKVCKMFTSLGVSKEEYVLLKAIILCNINVMVETWETVRGLQDKLQDSLIECIKVRHCGNPHRLGHLYFLLPLINHIKLLAKQFWFDLKKDGRVMMHKLFLEMLEADS</sequence>
<keyword evidence="7 12" id="KW-0805">Transcription regulation</keyword>
<dbReference type="PANTHER" id="PTHR48092">
    <property type="entry name" value="KNIRPS-RELATED PROTEIN-RELATED"/>
    <property type="match status" value="1"/>
</dbReference>
<dbReference type="InterPro" id="IPR000536">
    <property type="entry name" value="Nucl_hrmn_rcpt_lig-bd"/>
</dbReference>
<dbReference type="AlphaFoldDB" id="A0A2T7NXG4"/>
<dbReference type="GO" id="GO:0005496">
    <property type="term" value="F:steroid binding"/>
    <property type="evidence" value="ECO:0007669"/>
    <property type="project" value="InterPro"/>
</dbReference>
<evidence type="ECO:0000256" key="11">
    <source>
        <dbReference type="ARBA" id="ARBA00023242"/>
    </source>
</evidence>
<evidence type="ECO:0000313" key="17">
    <source>
        <dbReference type="Proteomes" id="UP000245119"/>
    </source>
</evidence>
<evidence type="ECO:0008006" key="18">
    <source>
        <dbReference type="Google" id="ProtNLM"/>
    </source>
</evidence>